<evidence type="ECO:0000313" key="2">
    <source>
        <dbReference type="EMBL" id="CAA9345144.1"/>
    </source>
</evidence>
<organism evidence="2">
    <name type="scientific">uncultured Nocardioidaceae bacterium</name>
    <dbReference type="NCBI Taxonomy" id="253824"/>
    <lineage>
        <taxon>Bacteria</taxon>
        <taxon>Bacillati</taxon>
        <taxon>Actinomycetota</taxon>
        <taxon>Actinomycetes</taxon>
        <taxon>Propionibacteriales</taxon>
        <taxon>Nocardioidaceae</taxon>
        <taxon>environmental samples</taxon>
    </lineage>
</organism>
<feature type="non-terminal residue" evidence="2">
    <location>
        <position position="1"/>
    </location>
</feature>
<feature type="non-terminal residue" evidence="2">
    <location>
        <position position="31"/>
    </location>
</feature>
<evidence type="ECO:0000256" key="1">
    <source>
        <dbReference type="SAM" id="MobiDB-lite"/>
    </source>
</evidence>
<proteinExistence type="predicted"/>
<feature type="region of interest" description="Disordered" evidence="1">
    <location>
        <begin position="1"/>
        <end position="31"/>
    </location>
</feature>
<protein>
    <submittedName>
        <fullName evidence="2">Uncharacterized protein</fullName>
    </submittedName>
</protein>
<dbReference type="EMBL" id="CADCUI010000027">
    <property type="protein sequence ID" value="CAA9345144.1"/>
    <property type="molecule type" value="Genomic_DNA"/>
</dbReference>
<gene>
    <name evidence="2" type="ORF">AVDCRST_MAG34-1198</name>
</gene>
<dbReference type="AlphaFoldDB" id="A0A6J4M0Z1"/>
<reference evidence="2" key="1">
    <citation type="submission" date="2020-02" db="EMBL/GenBank/DDBJ databases">
        <authorList>
            <person name="Meier V. D."/>
        </authorList>
    </citation>
    <scope>NUCLEOTIDE SEQUENCE</scope>
    <source>
        <strain evidence="2">AVDCRST_MAG34</strain>
    </source>
</reference>
<accession>A0A6J4M0Z1</accession>
<name>A0A6J4M0Z1_9ACTN</name>
<sequence>GQAAPPADLRLHQPHASGASPHRAPGGPTDM</sequence>